<evidence type="ECO:0000313" key="2">
    <source>
        <dbReference type="EMBL" id="VDO82022.1"/>
    </source>
</evidence>
<evidence type="ECO:0000313" key="3">
    <source>
        <dbReference type="Proteomes" id="UP000267606"/>
    </source>
</evidence>
<dbReference type="EMBL" id="UZAJ01018371">
    <property type="protein sequence ID" value="VDO82022.1"/>
    <property type="molecule type" value="Genomic_DNA"/>
</dbReference>
<protein>
    <submittedName>
        <fullName evidence="4">DUF2946 domain-containing protein</fullName>
    </submittedName>
</protein>
<proteinExistence type="predicted"/>
<accession>A0A183HX99</accession>
<gene>
    <name evidence="2" type="ORF">OFLC_LOCUS12113</name>
</gene>
<organism evidence="4">
    <name type="scientific">Onchocerca flexuosa</name>
    <dbReference type="NCBI Taxonomy" id="387005"/>
    <lineage>
        <taxon>Eukaryota</taxon>
        <taxon>Metazoa</taxon>
        <taxon>Ecdysozoa</taxon>
        <taxon>Nematoda</taxon>
        <taxon>Chromadorea</taxon>
        <taxon>Rhabditida</taxon>
        <taxon>Spirurina</taxon>
        <taxon>Spiruromorpha</taxon>
        <taxon>Filarioidea</taxon>
        <taxon>Onchocercidae</taxon>
        <taxon>Onchocerca</taxon>
    </lineage>
</organism>
<dbReference type="WBParaSite" id="OFLC_0001211101-mRNA-1">
    <property type="protein sequence ID" value="OFLC_0001211101-mRNA-1"/>
    <property type="gene ID" value="OFLC_0001211101"/>
</dbReference>
<keyword evidence="3" id="KW-1185">Reference proteome</keyword>
<feature type="signal peptide" evidence="1">
    <location>
        <begin position="1"/>
        <end position="34"/>
    </location>
</feature>
<reference evidence="2 3" key="2">
    <citation type="submission" date="2018-11" db="EMBL/GenBank/DDBJ databases">
        <authorList>
            <consortium name="Pathogen Informatics"/>
        </authorList>
    </citation>
    <scope>NUCLEOTIDE SEQUENCE [LARGE SCALE GENOMIC DNA]</scope>
</reference>
<sequence>MAYGRFKRRSAFRWFRRVFGMVLMCLGTLLGSGGDKTDVAATRLTCLTANVVRCMWLPLPSHTDYHIFLPNNPVVNLAHSIDCGSGGAKIQVGVTLYWLRQVFLLV</sequence>
<keyword evidence="1" id="KW-0732">Signal</keyword>
<name>A0A183HX99_9BILA</name>
<dbReference type="AlphaFoldDB" id="A0A183HX99"/>
<feature type="chain" id="PRO_5044552672" evidence="1">
    <location>
        <begin position="35"/>
        <end position="106"/>
    </location>
</feature>
<reference evidence="4" key="1">
    <citation type="submission" date="2016-06" db="UniProtKB">
        <authorList>
            <consortium name="WormBaseParasite"/>
        </authorList>
    </citation>
    <scope>IDENTIFICATION</scope>
</reference>
<evidence type="ECO:0000256" key="1">
    <source>
        <dbReference type="SAM" id="SignalP"/>
    </source>
</evidence>
<evidence type="ECO:0000313" key="4">
    <source>
        <dbReference type="WBParaSite" id="OFLC_0001211101-mRNA-1"/>
    </source>
</evidence>
<dbReference type="Proteomes" id="UP000267606">
    <property type="component" value="Unassembled WGS sequence"/>
</dbReference>